<dbReference type="EC" id="2.4.1.17" evidence="5"/>
<keyword evidence="7" id="KW-1185">Reference proteome</keyword>
<feature type="non-terminal residue" evidence="6">
    <location>
        <position position="1"/>
    </location>
</feature>
<dbReference type="OMA" id="MFRIVIS"/>
<feature type="non-terminal residue" evidence="6">
    <location>
        <position position="251"/>
    </location>
</feature>
<dbReference type="GeneID" id="6751794"/>
<proteinExistence type="inferred from homology"/>
<evidence type="ECO:0000313" key="7">
    <source>
        <dbReference type="Proteomes" id="UP000009022"/>
    </source>
</evidence>
<dbReference type="Pfam" id="PF00201">
    <property type="entry name" value="UDPGT"/>
    <property type="match status" value="1"/>
</dbReference>
<comment type="similarity">
    <text evidence="1 4">Belongs to the UDP-glycosyltransferase family.</text>
</comment>
<dbReference type="InterPro" id="IPR050271">
    <property type="entry name" value="UDP-glycosyltransferase"/>
</dbReference>
<dbReference type="KEGG" id="tad:TRIADDRAFT_4490"/>
<dbReference type="PANTHER" id="PTHR48043:SF145">
    <property type="entry name" value="FI06409P-RELATED"/>
    <property type="match status" value="1"/>
</dbReference>
<dbReference type="AlphaFoldDB" id="B3RSU1"/>
<dbReference type="FunFam" id="3.40.50.2000:FF:000021">
    <property type="entry name" value="UDP-glucuronosyltransferase"/>
    <property type="match status" value="1"/>
</dbReference>
<dbReference type="Gene3D" id="3.40.50.2000">
    <property type="entry name" value="Glycogen Phosphorylase B"/>
    <property type="match status" value="1"/>
</dbReference>
<dbReference type="InterPro" id="IPR002213">
    <property type="entry name" value="UDP_glucos_trans"/>
</dbReference>
<dbReference type="Proteomes" id="UP000009022">
    <property type="component" value="Unassembled WGS sequence"/>
</dbReference>
<dbReference type="SUPFAM" id="SSF53756">
    <property type="entry name" value="UDP-Glycosyltransferase/glycogen phosphorylase"/>
    <property type="match status" value="1"/>
</dbReference>
<reference evidence="6 7" key="1">
    <citation type="journal article" date="2008" name="Nature">
        <title>The Trichoplax genome and the nature of placozoans.</title>
        <authorList>
            <person name="Srivastava M."/>
            <person name="Begovic E."/>
            <person name="Chapman J."/>
            <person name="Putnam N.H."/>
            <person name="Hellsten U."/>
            <person name="Kawashima T."/>
            <person name="Kuo A."/>
            <person name="Mitros T."/>
            <person name="Salamov A."/>
            <person name="Carpenter M.L."/>
            <person name="Signorovitch A.Y."/>
            <person name="Moreno M.A."/>
            <person name="Kamm K."/>
            <person name="Grimwood J."/>
            <person name="Schmutz J."/>
            <person name="Shapiro H."/>
            <person name="Grigoriev I.V."/>
            <person name="Buss L.W."/>
            <person name="Schierwater B."/>
            <person name="Dellaporta S.L."/>
            <person name="Rokhsar D.S."/>
        </authorList>
    </citation>
    <scope>NUCLEOTIDE SEQUENCE [LARGE SCALE GENOMIC DNA]</scope>
    <source>
        <strain evidence="6 7">Grell-BS-1999</strain>
    </source>
</reference>
<dbReference type="eggNOG" id="KOG1192">
    <property type="taxonomic scope" value="Eukaryota"/>
</dbReference>
<name>B3RSU1_TRIAD</name>
<dbReference type="GO" id="GO:0016020">
    <property type="term" value="C:membrane"/>
    <property type="evidence" value="ECO:0007669"/>
    <property type="project" value="UniProtKB-SubCell"/>
</dbReference>
<evidence type="ECO:0000313" key="6">
    <source>
        <dbReference type="EMBL" id="EDV26585.1"/>
    </source>
</evidence>
<organism evidence="6 7">
    <name type="scientific">Trichoplax adhaerens</name>
    <name type="common">Trichoplax reptans</name>
    <dbReference type="NCBI Taxonomy" id="10228"/>
    <lineage>
        <taxon>Eukaryota</taxon>
        <taxon>Metazoa</taxon>
        <taxon>Placozoa</taxon>
        <taxon>Uniplacotomia</taxon>
        <taxon>Trichoplacea</taxon>
        <taxon>Trichoplacidae</taxon>
        <taxon>Trichoplax</taxon>
    </lineage>
</organism>
<dbReference type="HOGENOM" id="CLU_012949_2_1_1"/>
<dbReference type="PANTHER" id="PTHR48043">
    <property type="entry name" value="EG:EG0003.4 PROTEIN-RELATED"/>
    <property type="match status" value="1"/>
</dbReference>
<gene>
    <name evidence="6" type="ORF">TRIADDRAFT_4490</name>
</gene>
<protein>
    <recommendedName>
        <fullName evidence="5">UDP-glucuronosyltransferase</fullName>
        <ecNumber evidence="5">2.4.1.17</ecNumber>
    </recommendedName>
</protein>
<evidence type="ECO:0000256" key="2">
    <source>
        <dbReference type="ARBA" id="ARBA00022676"/>
    </source>
</evidence>
<dbReference type="RefSeq" id="XP_002110581.1">
    <property type="nucleotide sequence ID" value="XM_002110545.1"/>
</dbReference>
<dbReference type="CDD" id="cd03784">
    <property type="entry name" value="GT1_Gtf-like"/>
    <property type="match status" value="1"/>
</dbReference>
<dbReference type="FunCoup" id="B3RSU1">
    <property type="interactions" value="321"/>
</dbReference>
<dbReference type="PROSITE" id="PS00375">
    <property type="entry name" value="UDPGT"/>
    <property type="match status" value="1"/>
</dbReference>
<evidence type="ECO:0000256" key="5">
    <source>
        <dbReference type="RuleBase" id="RU362059"/>
    </source>
</evidence>
<evidence type="ECO:0000256" key="3">
    <source>
        <dbReference type="ARBA" id="ARBA00022679"/>
    </source>
</evidence>
<dbReference type="CTD" id="6751794"/>
<dbReference type="InterPro" id="IPR035595">
    <property type="entry name" value="UDP_glycos_trans_CS"/>
</dbReference>
<dbReference type="GO" id="GO:0008194">
    <property type="term" value="F:UDP-glycosyltransferase activity"/>
    <property type="evidence" value="ECO:0000318"/>
    <property type="project" value="GO_Central"/>
</dbReference>
<evidence type="ECO:0000256" key="1">
    <source>
        <dbReference type="ARBA" id="ARBA00009995"/>
    </source>
</evidence>
<dbReference type="PhylomeDB" id="B3RSU1"/>
<keyword evidence="2 4" id="KW-0328">Glycosyltransferase</keyword>
<keyword evidence="3 4" id="KW-0808">Transferase</keyword>
<dbReference type="InParanoid" id="B3RSU1"/>
<dbReference type="EMBL" id="DS985243">
    <property type="protein sequence ID" value="EDV26585.1"/>
    <property type="molecule type" value="Genomic_DNA"/>
</dbReference>
<accession>B3RSU1</accession>
<sequence length="251" mass="28143">SLFELRRKFSLFLSANDYCIEYPRPVPPYIKLVGPISVKDAVPLPPNFEEIMQNSPNGLILLSFGSELQLGEENLPEMIQGLGQLPYRVIWKTHQSVGNLPDNVKVVKWMPQSDILGHKNTVALITHCGANSMYEAAYHGIPVVGMPAMLEQKGNAVRIATAGFGLRVDFYSFKAKDIVNAVTEVTKNKKYKEAAIKISTILKSRRRPGKDAIVDWTEYVKATDGAHHLKVHGETLYFYELYNLDVLLLVV</sequence>
<evidence type="ECO:0000256" key="4">
    <source>
        <dbReference type="RuleBase" id="RU003718"/>
    </source>
</evidence>
<comment type="catalytic activity">
    <reaction evidence="5">
        <text>glucuronate acceptor + UDP-alpha-D-glucuronate = acceptor beta-D-glucuronoside + UDP + H(+)</text>
        <dbReference type="Rhea" id="RHEA:21032"/>
        <dbReference type="ChEBI" id="CHEBI:15378"/>
        <dbReference type="ChEBI" id="CHEBI:58052"/>
        <dbReference type="ChEBI" id="CHEBI:58223"/>
        <dbReference type="ChEBI" id="CHEBI:132367"/>
        <dbReference type="ChEBI" id="CHEBI:132368"/>
        <dbReference type="EC" id="2.4.1.17"/>
    </reaction>
</comment>
<comment type="subcellular location">
    <subcellularLocation>
        <location evidence="5">Membrane</location>
        <topology evidence="5">Single-pass membrane protein</topology>
    </subcellularLocation>
</comment>
<dbReference type="GO" id="GO:0015020">
    <property type="term" value="F:glucuronosyltransferase activity"/>
    <property type="evidence" value="ECO:0007669"/>
    <property type="project" value="UniProtKB-EC"/>
</dbReference>
<dbReference type="OrthoDB" id="5835829at2759"/>